<dbReference type="InterPro" id="IPR027051">
    <property type="entry name" value="XdhC_Rossmann_dom"/>
</dbReference>
<feature type="domain" description="XdhC- CoxI" evidence="2">
    <location>
        <begin position="16"/>
        <end position="70"/>
    </location>
</feature>
<name>A0ABR7WF21_9ACTN</name>
<protein>
    <submittedName>
        <fullName evidence="4">XdhC family protein</fullName>
    </submittedName>
</protein>
<evidence type="ECO:0000256" key="1">
    <source>
        <dbReference type="SAM" id="MobiDB-lite"/>
    </source>
</evidence>
<proteinExistence type="predicted"/>
<dbReference type="InterPro" id="IPR052698">
    <property type="entry name" value="MoCofactor_Util/Proc"/>
</dbReference>
<gene>
    <name evidence="4" type="ORF">IDF66_17480</name>
</gene>
<dbReference type="RefSeq" id="WP_190267915.1">
    <property type="nucleotide sequence ID" value="NZ_BAABAD010000005.1"/>
</dbReference>
<dbReference type="Pfam" id="PF02625">
    <property type="entry name" value="XdhC_CoxI"/>
    <property type="match status" value="1"/>
</dbReference>
<dbReference type="Proteomes" id="UP000602395">
    <property type="component" value="Unassembled WGS sequence"/>
</dbReference>
<feature type="compositionally biased region" description="Basic and acidic residues" evidence="1">
    <location>
        <begin position="351"/>
        <end position="368"/>
    </location>
</feature>
<evidence type="ECO:0000259" key="3">
    <source>
        <dbReference type="Pfam" id="PF13478"/>
    </source>
</evidence>
<evidence type="ECO:0000313" key="4">
    <source>
        <dbReference type="EMBL" id="MBD1321381.1"/>
    </source>
</evidence>
<evidence type="ECO:0000259" key="2">
    <source>
        <dbReference type="Pfam" id="PF02625"/>
    </source>
</evidence>
<dbReference type="PANTHER" id="PTHR30388">
    <property type="entry name" value="ALDEHYDE OXIDOREDUCTASE MOLYBDENUM COFACTOR ASSEMBLY PROTEIN"/>
    <property type="match status" value="1"/>
</dbReference>
<dbReference type="Pfam" id="PF13478">
    <property type="entry name" value="XdhC_C"/>
    <property type="match status" value="1"/>
</dbReference>
<dbReference type="PANTHER" id="PTHR30388:SF4">
    <property type="entry name" value="MOLYBDENUM COFACTOR INSERTION CHAPERONE PAOD"/>
    <property type="match status" value="1"/>
</dbReference>
<sequence length="368" mass="38769">MRSLIPVLLDRLACGPVALARVVATSGPTPRRLGAAMAVTAAGEVIGSLSGGCVDSAVVQSARDVLDTGYAVGEHFGPVDLDDVAIGLTCGGEIEIFVERIDAGHAAALTELLAAITTGRPVALATTLTTRPVWRVNHGDAIERRSELDEDIADLIDAGRSGIVGVDDTETPLGCAADRPRTFVQPFAPPRRLIAVGANEFVRALTSAAKNVGYHVTVVDPRPVFTTAARFPDADEVIVAWPDRYLDGEIVSGRTDSATVVCVMTHDAKVDVPILTTALRSDRVGFVGALGSRRTHTDRISRLAEAGLPRDQIDRLRSPLGLDIGGHTPSEVAISILAQLISERNGGSGRPLRDVDGPIHRGSEKSIR</sequence>
<organism evidence="4 5">
    <name type="scientific">Gordonia hankookensis</name>
    <dbReference type="NCBI Taxonomy" id="589403"/>
    <lineage>
        <taxon>Bacteria</taxon>
        <taxon>Bacillati</taxon>
        <taxon>Actinomycetota</taxon>
        <taxon>Actinomycetes</taxon>
        <taxon>Mycobacteriales</taxon>
        <taxon>Gordoniaceae</taxon>
        <taxon>Gordonia</taxon>
    </lineage>
</organism>
<dbReference type="EMBL" id="JACWMS010000003">
    <property type="protein sequence ID" value="MBD1321381.1"/>
    <property type="molecule type" value="Genomic_DNA"/>
</dbReference>
<reference evidence="4 5" key="1">
    <citation type="submission" date="2020-09" db="EMBL/GenBank/DDBJ databases">
        <title>Novel species in genus Gordonia.</title>
        <authorList>
            <person name="Zhang G."/>
        </authorList>
    </citation>
    <scope>NUCLEOTIDE SEQUENCE [LARGE SCALE GENOMIC DNA]</scope>
    <source>
        <strain evidence="4 5">ON-33</strain>
    </source>
</reference>
<dbReference type="Gene3D" id="3.40.50.720">
    <property type="entry name" value="NAD(P)-binding Rossmann-like Domain"/>
    <property type="match status" value="1"/>
</dbReference>
<comment type="caution">
    <text evidence="4">The sequence shown here is derived from an EMBL/GenBank/DDBJ whole genome shotgun (WGS) entry which is preliminary data.</text>
</comment>
<dbReference type="InterPro" id="IPR003777">
    <property type="entry name" value="XdhC_CoxI"/>
</dbReference>
<feature type="region of interest" description="Disordered" evidence="1">
    <location>
        <begin position="346"/>
        <end position="368"/>
    </location>
</feature>
<keyword evidence="5" id="KW-1185">Reference proteome</keyword>
<evidence type="ECO:0000313" key="5">
    <source>
        <dbReference type="Proteomes" id="UP000602395"/>
    </source>
</evidence>
<accession>A0ABR7WF21</accession>
<feature type="domain" description="XdhC Rossmann" evidence="3">
    <location>
        <begin position="193"/>
        <end position="340"/>
    </location>
</feature>